<evidence type="ECO:0000256" key="1">
    <source>
        <dbReference type="ARBA" id="ARBA00006484"/>
    </source>
</evidence>
<dbReference type="EMBL" id="JGYV01000011">
    <property type="protein sequence ID" value="KFI62083.1"/>
    <property type="molecule type" value="Genomic_DNA"/>
</dbReference>
<dbReference type="Proteomes" id="UP000029067">
    <property type="component" value="Unassembled WGS sequence"/>
</dbReference>
<dbReference type="RefSeq" id="WP_033515969.1">
    <property type="nucleotide sequence ID" value="NZ_JGYV01000011.1"/>
</dbReference>
<gene>
    <name evidence="3" type="ORF">BCUN_1399</name>
</gene>
<keyword evidence="2 3" id="KW-0560">Oxidoreductase</keyword>
<dbReference type="Gene3D" id="3.40.50.720">
    <property type="entry name" value="NAD(P)-binding Rossmann-like Domain"/>
    <property type="match status" value="1"/>
</dbReference>
<organism evidence="3 4">
    <name type="scientific">Bifidobacterium cuniculi</name>
    <dbReference type="NCBI Taxonomy" id="1688"/>
    <lineage>
        <taxon>Bacteria</taxon>
        <taxon>Bacillati</taxon>
        <taxon>Actinomycetota</taxon>
        <taxon>Actinomycetes</taxon>
        <taxon>Bifidobacteriales</taxon>
        <taxon>Bifidobacteriaceae</taxon>
        <taxon>Bifidobacterium</taxon>
    </lineage>
</organism>
<dbReference type="PANTHER" id="PTHR43669">
    <property type="entry name" value="5-KETO-D-GLUCONATE 5-REDUCTASE"/>
    <property type="match status" value="1"/>
</dbReference>
<dbReference type="InterPro" id="IPR036291">
    <property type="entry name" value="NAD(P)-bd_dom_sf"/>
</dbReference>
<dbReference type="SUPFAM" id="SSF51735">
    <property type="entry name" value="NAD(P)-binding Rossmann-fold domains"/>
    <property type="match status" value="1"/>
</dbReference>
<dbReference type="OrthoDB" id="5198116at2"/>
<evidence type="ECO:0000256" key="2">
    <source>
        <dbReference type="ARBA" id="ARBA00023002"/>
    </source>
</evidence>
<comment type="caution">
    <text evidence="3">The sequence shown here is derived from an EMBL/GenBank/DDBJ whole genome shotgun (WGS) entry which is preliminary data.</text>
</comment>
<dbReference type="PANTHER" id="PTHR43669:SF3">
    <property type="entry name" value="ALCOHOL DEHYDROGENASE, PUTATIVE (AFU_ORTHOLOGUE AFUA_3G03445)-RELATED"/>
    <property type="match status" value="1"/>
</dbReference>
<keyword evidence="4" id="KW-1185">Reference proteome</keyword>
<dbReference type="InterPro" id="IPR002347">
    <property type="entry name" value="SDR_fam"/>
</dbReference>
<sequence>MNTGTTTAHPLEQRTAVMSGATRGVGRDVALALAEAGMNICLLTHNPVDAALTVKLIEIAGGNVVALPCMVDDDAALTDAMSQACVMFDTGVDLMFINMGLMPDAYDYPQAPVGHITGDQWSDYMESSSRGAFVSTARAARYMQNQPQGGVIINTAFHGGTARPGLALYAASRAALRAVCDTVNLESAAEGLPVRAHMLASGDTERDRDAIVDTVLKLAYAVGRDQAPTIIDLRRPRQEAVAAPSWMTILTTARWIRWPSQNRT</sequence>
<dbReference type="Pfam" id="PF00106">
    <property type="entry name" value="adh_short"/>
    <property type="match status" value="1"/>
</dbReference>
<proteinExistence type="inferred from homology"/>
<protein>
    <submittedName>
        <fullName evidence="3">3-oxiacil-(Acyl-carrier-protein) reductase</fullName>
        <ecNumber evidence="3">1.1.1.100</ecNumber>
    </submittedName>
</protein>
<dbReference type="GO" id="GO:0004316">
    <property type="term" value="F:3-oxoacyl-[acyl-carrier-protein] reductase (NADPH) activity"/>
    <property type="evidence" value="ECO:0007669"/>
    <property type="project" value="UniProtKB-EC"/>
</dbReference>
<reference evidence="3 4" key="1">
    <citation type="submission" date="2014-03" db="EMBL/GenBank/DDBJ databases">
        <title>Genomics of Bifidobacteria.</title>
        <authorList>
            <person name="Ventura M."/>
            <person name="Milani C."/>
            <person name="Lugli G.A."/>
        </authorList>
    </citation>
    <scope>NUCLEOTIDE SEQUENCE [LARGE SCALE GENOMIC DNA]</scope>
    <source>
        <strain evidence="3 4">LMG 10738</strain>
    </source>
</reference>
<dbReference type="EC" id="1.1.1.100" evidence="3"/>
<evidence type="ECO:0000313" key="4">
    <source>
        <dbReference type="Proteomes" id="UP000029067"/>
    </source>
</evidence>
<accession>A0A087ATI3</accession>
<dbReference type="eggNOG" id="COG1028">
    <property type="taxonomic scope" value="Bacteria"/>
</dbReference>
<evidence type="ECO:0000313" key="3">
    <source>
        <dbReference type="EMBL" id="KFI62083.1"/>
    </source>
</evidence>
<comment type="similarity">
    <text evidence="1">Belongs to the short-chain dehydrogenases/reductases (SDR) family.</text>
</comment>
<dbReference type="CDD" id="cd05233">
    <property type="entry name" value="SDR_c"/>
    <property type="match status" value="1"/>
</dbReference>
<dbReference type="AlphaFoldDB" id="A0A087ATI3"/>
<dbReference type="STRING" id="1688.BCUN_1399"/>
<name>A0A087ATI3_9BIFI</name>
<dbReference type="PRINTS" id="PR00081">
    <property type="entry name" value="GDHRDH"/>
</dbReference>